<keyword evidence="4" id="KW-1185">Reference proteome</keyword>
<organism evidence="3 4">
    <name type="scientific">Agrocybe pediades</name>
    <dbReference type="NCBI Taxonomy" id="84607"/>
    <lineage>
        <taxon>Eukaryota</taxon>
        <taxon>Fungi</taxon>
        <taxon>Dikarya</taxon>
        <taxon>Basidiomycota</taxon>
        <taxon>Agaricomycotina</taxon>
        <taxon>Agaricomycetes</taxon>
        <taxon>Agaricomycetidae</taxon>
        <taxon>Agaricales</taxon>
        <taxon>Agaricineae</taxon>
        <taxon>Strophariaceae</taxon>
        <taxon>Agrocybe</taxon>
    </lineage>
</organism>
<dbReference type="AlphaFoldDB" id="A0A8H4R328"/>
<comment type="caution">
    <text evidence="3">The sequence shown here is derived from an EMBL/GenBank/DDBJ whole genome shotgun (WGS) entry which is preliminary data.</text>
</comment>
<evidence type="ECO:0000256" key="2">
    <source>
        <dbReference type="SAM" id="SignalP"/>
    </source>
</evidence>
<evidence type="ECO:0000256" key="1">
    <source>
        <dbReference type="SAM" id="MobiDB-lite"/>
    </source>
</evidence>
<sequence length="320" mass="33253">MKIHFLHIASVATLFSPSLAQTSFLYKWQFQDTSIQQTIPTCQPLNIIISSFDTTTNKTKGSPPYYMTAFAVDGVSTTTLIGTTDDNAKYTVTYPVDTQLLLSVTDSQGNPGGTFAPMKVTAGQSTSCVTPTQDSSDFTVKTNITSEISTCDPLGLTITGGTSPYTVALVPSNSPATTNVTLPAGDNLYTYINRASPGGQLVDVFFAWQLHKGNWASTATIFETKGTTDTTCNNLVSSSSKSVGGSQPANSSSGSASSPASSKTETPGSSPTSSASSSNNSSNGSDNNSNTDHNQSKGNSIVTSNTIMLAACVAVGSFLL</sequence>
<gene>
    <name evidence="3" type="ORF">D9613_009182</name>
</gene>
<feature type="region of interest" description="Disordered" evidence="1">
    <location>
        <begin position="238"/>
        <end position="299"/>
    </location>
</feature>
<reference evidence="3 4" key="1">
    <citation type="submission" date="2019-12" db="EMBL/GenBank/DDBJ databases">
        <authorList>
            <person name="Floudas D."/>
            <person name="Bentzer J."/>
            <person name="Ahren D."/>
            <person name="Johansson T."/>
            <person name="Persson P."/>
            <person name="Tunlid A."/>
        </authorList>
    </citation>
    <scope>NUCLEOTIDE SEQUENCE [LARGE SCALE GENOMIC DNA]</scope>
    <source>
        <strain evidence="3 4">CBS 102.39</strain>
    </source>
</reference>
<name>A0A8H4R328_9AGAR</name>
<evidence type="ECO:0000313" key="3">
    <source>
        <dbReference type="EMBL" id="KAF4622535.1"/>
    </source>
</evidence>
<protein>
    <submittedName>
        <fullName evidence="3">Uncharacterized protein</fullName>
    </submittedName>
</protein>
<proteinExistence type="predicted"/>
<dbReference type="EMBL" id="JAACJL010000002">
    <property type="protein sequence ID" value="KAF4622535.1"/>
    <property type="molecule type" value="Genomic_DNA"/>
</dbReference>
<feature type="signal peptide" evidence="2">
    <location>
        <begin position="1"/>
        <end position="20"/>
    </location>
</feature>
<dbReference type="Proteomes" id="UP000521872">
    <property type="component" value="Unassembled WGS sequence"/>
</dbReference>
<feature type="compositionally biased region" description="Low complexity" evidence="1">
    <location>
        <begin position="238"/>
        <end position="291"/>
    </location>
</feature>
<evidence type="ECO:0000313" key="4">
    <source>
        <dbReference type="Proteomes" id="UP000521872"/>
    </source>
</evidence>
<accession>A0A8H4R328</accession>
<feature type="chain" id="PRO_5034074884" evidence="2">
    <location>
        <begin position="21"/>
        <end position="320"/>
    </location>
</feature>
<keyword evidence="2" id="KW-0732">Signal</keyword>